<dbReference type="GO" id="GO:0000976">
    <property type="term" value="F:transcription cis-regulatory region binding"/>
    <property type="evidence" value="ECO:0007669"/>
    <property type="project" value="TreeGrafter"/>
</dbReference>
<evidence type="ECO:0000256" key="4">
    <source>
        <dbReference type="PROSITE-ProRule" id="PRU00335"/>
    </source>
</evidence>
<dbReference type="PANTHER" id="PTHR30055">
    <property type="entry name" value="HTH-TYPE TRANSCRIPTIONAL REGULATOR RUTR"/>
    <property type="match status" value="1"/>
</dbReference>
<dbReference type="EMBL" id="QQXK01000028">
    <property type="protein sequence ID" value="RII41405.1"/>
    <property type="molecule type" value="Genomic_DNA"/>
</dbReference>
<evidence type="ECO:0000259" key="6">
    <source>
        <dbReference type="PROSITE" id="PS50977"/>
    </source>
</evidence>
<keyword evidence="3" id="KW-0804">Transcription</keyword>
<dbReference type="Gene3D" id="1.10.357.10">
    <property type="entry name" value="Tetracycline Repressor, domain 2"/>
    <property type="match status" value="1"/>
</dbReference>
<feature type="compositionally biased region" description="Low complexity" evidence="5">
    <location>
        <begin position="1"/>
        <end position="12"/>
    </location>
</feature>
<proteinExistence type="predicted"/>
<organism evidence="7 8">
    <name type="scientific">Galactobacter valiniphilus</name>
    <dbReference type="NCBI Taxonomy" id="2676122"/>
    <lineage>
        <taxon>Bacteria</taxon>
        <taxon>Bacillati</taxon>
        <taxon>Actinomycetota</taxon>
        <taxon>Actinomycetes</taxon>
        <taxon>Micrococcales</taxon>
        <taxon>Micrococcaceae</taxon>
        <taxon>Galactobacter</taxon>
    </lineage>
</organism>
<dbReference type="InterPro" id="IPR050109">
    <property type="entry name" value="HTH-type_TetR-like_transc_reg"/>
</dbReference>
<dbReference type="PANTHER" id="PTHR30055:SF234">
    <property type="entry name" value="HTH-TYPE TRANSCRIPTIONAL REGULATOR BETI"/>
    <property type="match status" value="1"/>
</dbReference>
<evidence type="ECO:0000256" key="3">
    <source>
        <dbReference type="ARBA" id="ARBA00023163"/>
    </source>
</evidence>
<dbReference type="Proteomes" id="UP000265419">
    <property type="component" value="Unassembled WGS sequence"/>
</dbReference>
<gene>
    <name evidence="7" type="ORF">DWB68_12855</name>
</gene>
<evidence type="ECO:0000313" key="8">
    <source>
        <dbReference type="Proteomes" id="UP000265419"/>
    </source>
</evidence>
<feature type="domain" description="HTH tetR-type" evidence="6">
    <location>
        <begin position="133"/>
        <end position="194"/>
    </location>
</feature>
<dbReference type="InterPro" id="IPR009057">
    <property type="entry name" value="Homeodomain-like_sf"/>
</dbReference>
<keyword evidence="8" id="KW-1185">Reference proteome</keyword>
<dbReference type="InterPro" id="IPR001647">
    <property type="entry name" value="HTH_TetR"/>
</dbReference>
<dbReference type="PROSITE" id="PS50977">
    <property type="entry name" value="HTH_TETR_2"/>
    <property type="match status" value="1"/>
</dbReference>
<sequence length="348" mass="37240">MGSASGAQASAGPVAPLVSARSASAVSMPDDASSARCLPPPSGGEDSEGVGDAWVKTRLLLRVRSSRRGDSVWRPAKGRRTIYATWRKFGSLSRQLLANAQESRIIRGAVAWGETRRRPGRGPEKEAMGQHSEKAREILLDSAEELFATEGVDAVSNRRITEHAGSANHSAIKYHFGGREGLIVALLGRGRDDMTRRRAELLARLPEHPTLADHIAPRILPWVEHLASLPVPSWRARCLQQLGALPSVRGVIADSVKNNPGLASAFEHGHPELDHVPENLLKARSGVLGGMVVGLCASHEASLERGEAKGSWQSVGYFLIDAATGLLAAPVTHKDDYISPPSDVAFAL</sequence>
<dbReference type="AlphaFoldDB" id="A0A399J7B6"/>
<feature type="DNA-binding region" description="H-T-H motif" evidence="4">
    <location>
        <begin position="157"/>
        <end position="176"/>
    </location>
</feature>
<reference evidence="7 8" key="1">
    <citation type="submission" date="2018-07" db="EMBL/GenBank/DDBJ databases">
        <title>Arthrobacter sp. nov., isolated from raw cow's milk with high bacterial count.</title>
        <authorList>
            <person name="Hahne J."/>
            <person name="Isele D."/>
            <person name="Lipski A."/>
        </authorList>
    </citation>
    <scope>NUCLEOTIDE SEQUENCE [LARGE SCALE GENOMIC DNA]</scope>
    <source>
        <strain evidence="7 8">JZ R-35</strain>
    </source>
</reference>
<keyword evidence="1" id="KW-0805">Transcription regulation</keyword>
<evidence type="ECO:0000256" key="1">
    <source>
        <dbReference type="ARBA" id="ARBA00023015"/>
    </source>
</evidence>
<comment type="caution">
    <text evidence="7">The sequence shown here is derived from an EMBL/GenBank/DDBJ whole genome shotgun (WGS) entry which is preliminary data.</text>
</comment>
<dbReference type="SUPFAM" id="SSF46689">
    <property type="entry name" value="Homeodomain-like"/>
    <property type="match status" value="1"/>
</dbReference>
<protein>
    <submittedName>
        <fullName evidence="7">TetR/AcrR family transcriptional regulator</fullName>
    </submittedName>
</protein>
<dbReference type="GO" id="GO:0003700">
    <property type="term" value="F:DNA-binding transcription factor activity"/>
    <property type="evidence" value="ECO:0007669"/>
    <property type="project" value="TreeGrafter"/>
</dbReference>
<name>A0A399J7B6_9MICC</name>
<keyword evidence="2 4" id="KW-0238">DNA-binding</keyword>
<evidence type="ECO:0000256" key="5">
    <source>
        <dbReference type="SAM" id="MobiDB-lite"/>
    </source>
</evidence>
<accession>A0A399J7B6</accession>
<evidence type="ECO:0000256" key="2">
    <source>
        <dbReference type="ARBA" id="ARBA00023125"/>
    </source>
</evidence>
<feature type="region of interest" description="Disordered" evidence="5">
    <location>
        <begin position="1"/>
        <end position="50"/>
    </location>
</feature>
<evidence type="ECO:0000313" key="7">
    <source>
        <dbReference type="EMBL" id="RII41405.1"/>
    </source>
</evidence>
<dbReference type="Pfam" id="PF00440">
    <property type="entry name" value="TetR_N"/>
    <property type="match status" value="1"/>
</dbReference>